<keyword evidence="3" id="KW-1185">Reference proteome</keyword>
<evidence type="ECO:0000313" key="3">
    <source>
        <dbReference type="Proteomes" id="UP001597322"/>
    </source>
</evidence>
<evidence type="ECO:0000313" key="2">
    <source>
        <dbReference type="EMBL" id="MFD1747053.1"/>
    </source>
</evidence>
<accession>A0ABW4M6K5</accession>
<evidence type="ECO:0008006" key="4">
    <source>
        <dbReference type="Google" id="ProtNLM"/>
    </source>
</evidence>
<sequence length="109" mass="12017">MTTFLAKAGLALAVAATAAIAPLASASAFDDVRVQVQYREDHRWGGPNRGRDRDRCAPWLAEEKASRMGLRRARVIDVNRRVVVVGGFDRGGRDRIVFANVRGCPVVRR</sequence>
<comment type="caution">
    <text evidence="2">The sequence shown here is derived from an EMBL/GenBank/DDBJ whole genome shotgun (WGS) entry which is preliminary data.</text>
</comment>
<name>A0ABW4M6K5_9HYPH</name>
<proteinExistence type="predicted"/>
<keyword evidence="1" id="KW-0732">Signal</keyword>
<organism evidence="2 3">
    <name type="scientific">Rhizobium helianthi</name>
    <dbReference type="NCBI Taxonomy" id="1132695"/>
    <lineage>
        <taxon>Bacteria</taxon>
        <taxon>Pseudomonadati</taxon>
        <taxon>Pseudomonadota</taxon>
        <taxon>Alphaproteobacteria</taxon>
        <taxon>Hyphomicrobiales</taxon>
        <taxon>Rhizobiaceae</taxon>
        <taxon>Rhizobium/Agrobacterium group</taxon>
        <taxon>Rhizobium</taxon>
    </lineage>
</organism>
<dbReference type="RefSeq" id="WP_377403589.1">
    <property type="nucleotide sequence ID" value="NZ_JBHUEQ010000027.1"/>
</dbReference>
<dbReference type="Proteomes" id="UP001597322">
    <property type="component" value="Unassembled WGS sequence"/>
</dbReference>
<protein>
    <recommendedName>
        <fullName evidence="4">Antifreeze protein</fullName>
    </recommendedName>
</protein>
<gene>
    <name evidence="2" type="ORF">ACFSE1_16385</name>
</gene>
<evidence type="ECO:0000256" key="1">
    <source>
        <dbReference type="SAM" id="SignalP"/>
    </source>
</evidence>
<reference evidence="3" key="1">
    <citation type="journal article" date="2019" name="Int. J. Syst. Evol. Microbiol.">
        <title>The Global Catalogue of Microorganisms (GCM) 10K type strain sequencing project: providing services to taxonomists for standard genome sequencing and annotation.</title>
        <authorList>
            <consortium name="The Broad Institute Genomics Platform"/>
            <consortium name="The Broad Institute Genome Sequencing Center for Infectious Disease"/>
            <person name="Wu L."/>
            <person name="Ma J."/>
        </authorList>
    </citation>
    <scope>NUCLEOTIDE SEQUENCE [LARGE SCALE GENOMIC DNA]</scope>
    <source>
        <strain evidence="3">CG52</strain>
    </source>
</reference>
<dbReference type="EMBL" id="JBHUEQ010000027">
    <property type="protein sequence ID" value="MFD1747053.1"/>
    <property type="molecule type" value="Genomic_DNA"/>
</dbReference>
<feature type="signal peptide" evidence="1">
    <location>
        <begin position="1"/>
        <end position="26"/>
    </location>
</feature>
<feature type="chain" id="PRO_5045143581" description="Antifreeze protein" evidence="1">
    <location>
        <begin position="27"/>
        <end position="109"/>
    </location>
</feature>